<dbReference type="EMBL" id="JFHE01000142">
    <property type="protein sequence ID" value="KDR24567.1"/>
    <property type="molecule type" value="Genomic_DNA"/>
</dbReference>
<gene>
    <name evidence="1" type="ORF">BG57_06900</name>
</gene>
<organism evidence="1 2">
    <name type="scientific">Caballeronia grimmiae</name>
    <dbReference type="NCBI Taxonomy" id="1071679"/>
    <lineage>
        <taxon>Bacteria</taxon>
        <taxon>Pseudomonadati</taxon>
        <taxon>Pseudomonadota</taxon>
        <taxon>Betaproteobacteria</taxon>
        <taxon>Burkholderiales</taxon>
        <taxon>Burkholderiaceae</taxon>
        <taxon>Caballeronia</taxon>
    </lineage>
</organism>
<protein>
    <submittedName>
        <fullName evidence="1">Type VI secretion protein</fullName>
    </submittedName>
</protein>
<dbReference type="RefSeq" id="WP_035971167.1">
    <property type="nucleotide sequence ID" value="NZ_JFHE01000142.1"/>
</dbReference>
<sequence>VCGERIRARDSVRSDRILPTHARLSAVPHLVTEARNVDGLRSSLAAYFGVSVHIEEYQLHWMTTPAHSQSIMGEQRMSSYLGAGAMLGEQAPDCQYRFRIVIGPLEIEQYQRFTPRGSDLLTLVEWVRAYVSEEYDWELELQIKPESAPPAVLGGPQQLGWSSWLGA</sequence>
<dbReference type="NCBIfam" id="TIGR03347">
    <property type="entry name" value="VI_chp_1"/>
    <property type="match status" value="1"/>
</dbReference>
<proteinExistence type="predicted"/>
<reference evidence="1 2" key="1">
    <citation type="submission" date="2014-03" db="EMBL/GenBank/DDBJ databases">
        <title>Draft Genome Sequences of Four Burkholderia Strains.</title>
        <authorList>
            <person name="Liu X.Y."/>
            <person name="Li C.X."/>
            <person name="Xu J.H."/>
        </authorList>
    </citation>
    <scope>NUCLEOTIDE SEQUENCE [LARGE SCALE GENOMIC DNA]</scope>
    <source>
        <strain evidence="1 2">R27</strain>
    </source>
</reference>
<dbReference type="InterPro" id="IPR010732">
    <property type="entry name" value="T6SS_TssG-like"/>
</dbReference>
<accession>A0A069N919</accession>
<dbReference type="AlphaFoldDB" id="A0A069N919"/>
<dbReference type="eggNOG" id="COG3520">
    <property type="taxonomic scope" value="Bacteria"/>
</dbReference>
<dbReference type="OrthoDB" id="1523296at2"/>
<evidence type="ECO:0000313" key="1">
    <source>
        <dbReference type="EMBL" id="KDR24567.1"/>
    </source>
</evidence>
<evidence type="ECO:0000313" key="2">
    <source>
        <dbReference type="Proteomes" id="UP000027439"/>
    </source>
</evidence>
<name>A0A069N919_9BURK</name>
<dbReference type="Pfam" id="PF06996">
    <property type="entry name" value="T6SS_TssG"/>
    <property type="match status" value="1"/>
</dbReference>
<comment type="caution">
    <text evidence="1">The sequence shown here is derived from an EMBL/GenBank/DDBJ whole genome shotgun (WGS) entry which is preliminary data.</text>
</comment>
<dbReference type="PANTHER" id="PTHR35564">
    <property type="match status" value="1"/>
</dbReference>
<feature type="non-terminal residue" evidence="1">
    <location>
        <position position="1"/>
    </location>
</feature>
<dbReference type="Proteomes" id="UP000027439">
    <property type="component" value="Unassembled WGS sequence"/>
</dbReference>
<feature type="non-terminal residue" evidence="1">
    <location>
        <position position="167"/>
    </location>
</feature>
<dbReference type="STRING" id="1071679.BG57_06900"/>
<dbReference type="PANTHER" id="PTHR35564:SF4">
    <property type="entry name" value="CYTOPLASMIC PROTEIN"/>
    <property type="match status" value="1"/>
</dbReference>